<accession>A0A9D2D9U7</accession>
<evidence type="ECO:0000259" key="2">
    <source>
        <dbReference type="Pfam" id="PF01206"/>
    </source>
</evidence>
<protein>
    <submittedName>
        <fullName evidence="3">Sulfurtransferase-like selenium metabolism protein YedF</fullName>
    </submittedName>
</protein>
<dbReference type="Proteomes" id="UP000824017">
    <property type="component" value="Unassembled WGS sequence"/>
</dbReference>
<proteinExistence type="inferred from homology"/>
<evidence type="ECO:0000256" key="1">
    <source>
        <dbReference type="ARBA" id="ARBA00008984"/>
    </source>
</evidence>
<comment type="similarity">
    <text evidence="1">Belongs to the sulfur carrier protein TusA family.</text>
</comment>
<feature type="domain" description="UPF0033" evidence="2">
    <location>
        <begin position="2"/>
        <end position="70"/>
    </location>
</feature>
<dbReference type="PANTHER" id="PTHR33279">
    <property type="entry name" value="SULFUR CARRIER PROTEIN YEDF-RELATED"/>
    <property type="match status" value="1"/>
</dbReference>
<dbReference type="AlphaFoldDB" id="A0A9D2D9U7"/>
<dbReference type="SUPFAM" id="SSF75169">
    <property type="entry name" value="DsrEFH-like"/>
    <property type="match status" value="1"/>
</dbReference>
<dbReference type="SUPFAM" id="SSF64307">
    <property type="entry name" value="SirA-like"/>
    <property type="match status" value="1"/>
</dbReference>
<sequence>MITVNAMGDICPIPVVKTKKALGGLNGPGQIEVLVDNETAMRNVMKMAKSSGAQAEQEQLGERQYRVLITVGEDAVKGNADAPAEGNDAAAAGSAAGAEKAAAAGGTEGAAGCPSCIGTVVAVGSDRMGDGSDELGRILMKSFIFAVTQLDVLPDKMLFYNGGAKLTIEGSESLNDLKVLEEQGVEIMTCGTCLDYYGIKDKLAIGSVTNMYSIVETLQGAMSVIRP</sequence>
<comment type="caution">
    <text evidence="3">The sequence shown here is derived from an EMBL/GenBank/DDBJ whole genome shotgun (WGS) entry which is preliminary data.</text>
</comment>
<dbReference type="NCBIfam" id="TIGR03527">
    <property type="entry name" value="selenium_YedF"/>
    <property type="match status" value="1"/>
</dbReference>
<name>A0A9D2D9U7_9FIRM</name>
<evidence type="ECO:0000313" key="3">
    <source>
        <dbReference type="EMBL" id="HIZ13146.1"/>
    </source>
</evidence>
<dbReference type="PANTHER" id="PTHR33279:SF18">
    <property type="entry name" value="SULFUR CARRIER PROTEIN MJ0990-RELATED"/>
    <property type="match status" value="1"/>
</dbReference>
<reference evidence="3" key="2">
    <citation type="submission" date="2021-04" db="EMBL/GenBank/DDBJ databases">
        <authorList>
            <person name="Gilroy R."/>
        </authorList>
    </citation>
    <scope>NUCLEOTIDE SEQUENCE</scope>
    <source>
        <strain evidence="3">ChiGjej1B1-13045</strain>
    </source>
</reference>
<gene>
    <name evidence="3" type="primary">yedF</name>
    <name evidence="3" type="ORF">H9817_04405</name>
</gene>
<dbReference type="InterPro" id="IPR019870">
    <property type="entry name" value="Se_metab_YedF"/>
</dbReference>
<organism evidence="3 4">
    <name type="scientific">Candidatus Mediterraneibacter stercorigallinarum</name>
    <dbReference type="NCBI Taxonomy" id="2838686"/>
    <lineage>
        <taxon>Bacteria</taxon>
        <taxon>Bacillati</taxon>
        <taxon>Bacillota</taxon>
        <taxon>Clostridia</taxon>
        <taxon>Lachnospirales</taxon>
        <taxon>Lachnospiraceae</taxon>
        <taxon>Mediterraneibacter</taxon>
    </lineage>
</organism>
<dbReference type="Gene3D" id="3.30.110.40">
    <property type="entry name" value="TusA-like domain"/>
    <property type="match status" value="1"/>
</dbReference>
<dbReference type="InterPro" id="IPR036868">
    <property type="entry name" value="TusA-like_sf"/>
</dbReference>
<dbReference type="InterPro" id="IPR001455">
    <property type="entry name" value="TusA-like"/>
</dbReference>
<dbReference type="EMBL" id="DXCD01000116">
    <property type="protein sequence ID" value="HIZ13146.1"/>
    <property type="molecule type" value="Genomic_DNA"/>
</dbReference>
<evidence type="ECO:0000313" key="4">
    <source>
        <dbReference type="Proteomes" id="UP000824017"/>
    </source>
</evidence>
<dbReference type="Pfam" id="PF01206">
    <property type="entry name" value="TusA"/>
    <property type="match status" value="1"/>
</dbReference>
<reference evidence="3" key="1">
    <citation type="journal article" date="2021" name="PeerJ">
        <title>Extensive microbial diversity within the chicken gut microbiome revealed by metagenomics and culture.</title>
        <authorList>
            <person name="Gilroy R."/>
            <person name="Ravi A."/>
            <person name="Getino M."/>
            <person name="Pursley I."/>
            <person name="Horton D.L."/>
            <person name="Alikhan N.F."/>
            <person name="Baker D."/>
            <person name="Gharbi K."/>
            <person name="Hall N."/>
            <person name="Watson M."/>
            <person name="Adriaenssens E.M."/>
            <person name="Foster-Nyarko E."/>
            <person name="Jarju S."/>
            <person name="Secka A."/>
            <person name="Antonio M."/>
            <person name="Oren A."/>
            <person name="Chaudhuri R.R."/>
            <person name="La Ragione R."/>
            <person name="Hildebrand F."/>
            <person name="Pallen M.J."/>
        </authorList>
    </citation>
    <scope>NUCLEOTIDE SEQUENCE</scope>
    <source>
        <strain evidence="3">ChiGjej1B1-13045</strain>
    </source>
</reference>
<dbReference type="InterPro" id="IPR027396">
    <property type="entry name" value="DsrEFH-like"/>
</dbReference>